<dbReference type="AlphaFoldDB" id="A0A8E1WM34"/>
<evidence type="ECO:0000313" key="1">
    <source>
        <dbReference type="EMBL" id="MBB6470314.1"/>
    </source>
</evidence>
<dbReference type="EMBL" id="JACHGI010000027">
    <property type="protein sequence ID" value="MBB6470314.1"/>
    <property type="molecule type" value="Genomic_DNA"/>
</dbReference>
<protein>
    <submittedName>
        <fullName evidence="1">Uncharacterized protein</fullName>
    </submittedName>
</protein>
<dbReference type="Proteomes" id="UP000532373">
    <property type="component" value="Unassembled WGS sequence"/>
</dbReference>
<dbReference type="RefSeq" id="WP_184774437.1">
    <property type="nucleotide sequence ID" value="NZ_JACHGI010000027.1"/>
</dbReference>
<proteinExistence type="predicted"/>
<sequence>MSRRPSRREHLTDNEIEAIVLAAVPLRKAIQRCFITLKPFNETYSLLDEHVSRLDAVLQKITGRSIDYRGPDLGLLPPKPNGP</sequence>
<accession>A0A8E1WM34</accession>
<name>A0A8E1WM34_9HYPH</name>
<comment type="caution">
    <text evidence="1">The sequence shown here is derived from an EMBL/GenBank/DDBJ whole genome shotgun (WGS) entry which is preliminary data.</text>
</comment>
<organism evidence="1 2">
    <name type="scientific">Aminobacter carboxidus</name>
    <dbReference type="NCBI Taxonomy" id="376165"/>
    <lineage>
        <taxon>Bacteria</taxon>
        <taxon>Pseudomonadati</taxon>
        <taxon>Pseudomonadota</taxon>
        <taxon>Alphaproteobacteria</taxon>
        <taxon>Hyphomicrobiales</taxon>
        <taxon>Phyllobacteriaceae</taxon>
        <taxon>Aminobacter</taxon>
    </lineage>
</organism>
<gene>
    <name evidence="1" type="ORF">HNQ96_006211</name>
</gene>
<reference evidence="1 2" key="1">
    <citation type="submission" date="2020-08" db="EMBL/GenBank/DDBJ databases">
        <title>Genomic Encyclopedia of Type Strains, Phase IV (KMG-IV): sequencing the most valuable type-strain genomes for metagenomic binning, comparative biology and taxonomic classification.</title>
        <authorList>
            <person name="Goeker M."/>
        </authorList>
    </citation>
    <scope>NUCLEOTIDE SEQUENCE [LARGE SCALE GENOMIC DNA]</scope>
    <source>
        <strain evidence="1 2">DSM 17454</strain>
    </source>
</reference>
<evidence type="ECO:0000313" key="2">
    <source>
        <dbReference type="Proteomes" id="UP000532373"/>
    </source>
</evidence>